<dbReference type="EMBL" id="JBBPBM010000139">
    <property type="protein sequence ID" value="KAK8504590.1"/>
    <property type="molecule type" value="Genomic_DNA"/>
</dbReference>
<protein>
    <submittedName>
        <fullName evidence="2">Uncharacterized protein</fullName>
    </submittedName>
</protein>
<evidence type="ECO:0000313" key="3">
    <source>
        <dbReference type="Proteomes" id="UP001472677"/>
    </source>
</evidence>
<reference evidence="2 3" key="1">
    <citation type="journal article" date="2024" name="G3 (Bethesda)">
        <title>Genome assembly of Hibiscus sabdariffa L. provides insights into metabolisms of medicinal natural products.</title>
        <authorList>
            <person name="Kim T."/>
        </authorList>
    </citation>
    <scope>NUCLEOTIDE SEQUENCE [LARGE SCALE GENOMIC DNA]</scope>
    <source>
        <strain evidence="2">TK-2024</strain>
        <tissue evidence="2">Old leaves</tissue>
    </source>
</reference>
<organism evidence="2 3">
    <name type="scientific">Hibiscus sabdariffa</name>
    <name type="common">roselle</name>
    <dbReference type="NCBI Taxonomy" id="183260"/>
    <lineage>
        <taxon>Eukaryota</taxon>
        <taxon>Viridiplantae</taxon>
        <taxon>Streptophyta</taxon>
        <taxon>Embryophyta</taxon>
        <taxon>Tracheophyta</taxon>
        <taxon>Spermatophyta</taxon>
        <taxon>Magnoliopsida</taxon>
        <taxon>eudicotyledons</taxon>
        <taxon>Gunneridae</taxon>
        <taxon>Pentapetalae</taxon>
        <taxon>rosids</taxon>
        <taxon>malvids</taxon>
        <taxon>Malvales</taxon>
        <taxon>Malvaceae</taxon>
        <taxon>Malvoideae</taxon>
        <taxon>Hibiscus</taxon>
    </lineage>
</organism>
<dbReference type="InterPro" id="IPR036881">
    <property type="entry name" value="Glyco_hydro_3_C_sf"/>
</dbReference>
<name>A0ABR2BBT5_9ROSI</name>
<sequence>MCSIIISGRPGVIQPYLASMEALVAAWLPGSEGQGVGITGKISFTCSRLLISCQCMLEIHIMIPLPIKALADRQTKKNILASIGYYRGNQGC</sequence>
<comment type="caution">
    <text evidence="2">The sequence shown here is derived from an EMBL/GenBank/DDBJ whole genome shotgun (WGS) entry which is preliminary data.</text>
</comment>
<dbReference type="SUPFAM" id="SSF52279">
    <property type="entry name" value="Beta-D-glucan exohydrolase, C-terminal domain"/>
    <property type="match status" value="1"/>
</dbReference>
<keyword evidence="1" id="KW-0378">Hydrolase</keyword>
<proteinExistence type="predicted"/>
<dbReference type="Proteomes" id="UP001472677">
    <property type="component" value="Unassembled WGS sequence"/>
</dbReference>
<evidence type="ECO:0000313" key="2">
    <source>
        <dbReference type="EMBL" id="KAK8504590.1"/>
    </source>
</evidence>
<gene>
    <name evidence="2" type="ORF">V6N12_017132</name>
</gene>
<evidence type="ECO:0000256" key="1">
    <source>
        <dbReference type="ARBA" id="ARBA00022801"/>
    </source>
</evidence>
<accession>A0ABR2BBT5</accession>
<keyword evidence="3" id="KW-1185">Reference proteome</keyword>